<dbReference type="PROSITE" id="PS50181">
    <property type="entry name" value="FBOX"/>
    <property type="match status" value="1"/>
</dbReference>
<dbReference type="GO" id="GO:0031146">
    <property type="term" value="P:SCF-dependent proteasomal ubiquitin-dependent protein catabolic process"/>
    <property type="evidence" value="ECO:0007669"/>
    <property type="project" value="TreeGrafter"/>
</dbReference>
<evidence type="ECO:0000313" key="4">
    <source>
        <dbReference type="Proteomes" id="UP000054408"/>
    </source>
</evidence>
<reference evidence="3 4" key="1">
    <citation type="submission" date="2010-05" db="EMBL/GenBank/DDBJ databases">
        <title>The Genome Sequence of Thecamonas trahens ATCC 50062.</title>
        <authorList>
            <consortium name="The Broad Institute Genome Sequencing Platform"/>
            <person name="Russ C."/>
            <person name="Cuomo C."/>
            <person name="Shea T."/>
            <person name="Young S.K."/>
            <person name="Zeng Q."/>
            <person name="Koehrsen M."/>
            <person name="Haas B."/>
            <person name="Borodovsky M."/>
            <person name="Guigo R."/>
            <person name="Alvarado L."/>
            <person name="Berlin A."/>
            <person name="Bochicchio J."/>
            <person name="Borenstein D."/>
            <person name="Chapman S."/>
            <person name="Chen Z."/>
            <person name="Freedman E."/>
            <person name="Gellesch M."/>
            <person name="Goldberg J."/>
            <person name="Griggs A."/>
            <person name="Gujja S."/>
            <person name="Heilman E."/>
            <person name="Heiman D."/>
            <person name="Hepburn T."/>
            <person name="Howarth C."/>
            <person name="Jen D."/>
            <person name="Larson L."/>
            <person name="Mehta T."/>
            <person name="Park D."/>
            <person name="Pearson M."/>
            <person name="Roberts A."/>
            <person name="Saif S."/>
            <person name="Shenoy N."/>
            <person name="Sisk P."/>
            <person name="Stolte C."/>
            <person name="Sykes S."/>
            <person name="Thomson T."/>
            <person name="Walk T."/>
            <person name="White J."/>
            <person name="Yandava C."/>
            <person name="Burger G."/>
            <person name="Gray M.W."/>
            <person name="Holland P.W.H."/>
            <person name="King N."/>
            <person name="Lang F.B.F."/>
            <person name="Roger A.J."/>
            <person name="Ruiz-Trillo I."/>
            <person name="Lander E."/>
            <person name="Nusbaum C."/>
        </authorList>
    </citation>
    <scope>NUCLEOTIDE SEQUENCE [LARGE SCALE GENOMIC DNA]</scope>
    <source>
        <strain evidence="3 4">ATCC 50062</strain>
    </source>
</reference>
<evidence type="ECO:0000259" key="2">
    <source>
        <dbReference type="PROSITE" id="PS50181"/>
    </source>
</evidence>
<dbReference type="OrthoDB" id="3219396at2759"/>
<proteinExistence type="predicted"/>
<dbReference type="GO" id="GO:0019005">
    <property type="term" value="C:SCF ubiquitin ligase complex"/>
    <property type="evidence" value="ECO:0007669"/>
    <property type="project" value="TreeGrafter"/>
</dbReference>
<dbReference type="Gene3D" id="1.20.1280.50">
    <property type="match status" value="1"/>
</dbReference>
<dbReference type="SUPFAM" id="SSF81383">
    <property type="entry name" value="F-box domain"/>
    <property type="match status" value="1"/>
</dbReference>
<dbReference type="InterPro" id="IPR001810">
    <property type="entry name" value="F-box_dom"/>
</dbReference>
<dbReference type="AlphaFoldDB" id="A0A0L0D583"/>
<dbReference type="GeneID" id="25562196"/>
<keyword evidence="4" id="KW-1185">Reference proteome</keyword>
<accession>A0A0L0D583</accession>
<evidence type="ECO:0000313" key="3">
    <source>
        <dbReference type="EMBL" id="KNC47499.1"/>
    </source>
</evidence>
<feature type="region of interest" description="Disordered" evidence="1">
    <location>
        <begin position="293"/>
        <end position="325"/>
    </location>
</feature>
<dbReference type="PANTHER" id="PTHR12874:SF9">
    <property type="entry name" value="F-BOX ONLY PROTEIN 48"/>
    <property type="match status" value="1"/>
</dbReference>
<dbReference type="InterPro" id="IPR036047">
    <property type="entry name" value="F-box-like_dom_sf"/>
</dbReference>
<name>A0A0L0D583_THETB</name>
<dbReference type="Proteomes" id="UP000054408">
    <property type="component" value="Unassembled WGS sequence"/>
</dbReference>
<dbReference type="SMART" id="SM00256">
    <property type="entry name" value="FBOX"/>
    <property type="match status" value="1"/>
</dbReference>
<dbReference type="PANTHER" id="PTHR12874">
    <property type="entry name" value="F-BOX ONLY PROTEIN 48-RELATED"/>
    <property type="match status" value="1"/>
</dbReference>
<dbReference type="GO" id="GO:0005737">
    <property type="term" value="C:cytoplasm"/>
    <property type="evidence" value="ECO:0007669"/>
    <property type="project" value="TreeGrafter"/>
</dbReference>
<evidence type="ECO:0000256" key="1">
    <source>
        <dbReference type="SAM" id="MobiDB-lite"/>
    </source>
</evidence>
<sequence length="325" mass="35066">MASSTDQEVWTETTGASTVGLNAAAETAESEQVSGSAMEGVDPAEVLPAEVMVHVLAYLSAEDMARAARVSKRWKVAASDNYLWLRLFEQRFPFAAPELKRRFRESGAVDWRSEFRNTVAAEADALHKMCTELQEPGLAHSHRLRGARLKAGRVDARKPRKTSATAAAKFSFSGFTMEQALEGKAWFRAFAPRRSARAPAGANGAPLRTPPDPHLIAEFNALKERVERRSTPLPDKDKHHLQPTSLAEYESAVIFFKDLIAPRCPAYGAYATQALRPVDLARGFATLSFAPPASGQAWSVSKGVGAGESKAPGDQDDADGGDAGA</sequence>
<dbReference type="Pfam" id="PF12937">
    <property type="entry name" value="F-box-like"/>
    <property type="match status" value="1"/>
</dbReference>
<feature type="compositionally biased region" description="Acidic residues" evidence="1">
    <location>
        <begin position="314"/>
        <end position="325"/>
    </location>
</feature>
<dbReference type="STRING" id="461836.A0A0L0D583"/>
<gene>
    <name evidence="3" type="ORF">AMSG_02516</name>
</gene>
<feature type="domain" description="F-box" evidence="2">
    <location>
        <begin position="41"/>
        <end position="87"/>
    </location>
</feature>
<protein>
    <recommendedName>
        <fullName evidence="2">F-box domain-containing protein</fullName>
    </recommendedName>
</protein>
<dbReference type="RefSeq" id="XP_013759435.1">
    <property type="nucleotide sequence ID" value="XM_013903981.1"/>
</dbReference>
<organism evidence="3 4">
    <name type="scientific">Thecamonas trahens ATCC 50062</name>
    <dbReference type="NCBI Taxonomy" id="461836"/>
    <lineage>
        <taxon>Eukaryota</taxon>
        <taxon>Apusozoa</taxon>
        <taxon>Apusomonadida</taxon>
        <taxon>Apusomonadidae</taxon>
        <taxon>Thecamonas</taxon>
    </lineage>
</organism>
<dbReference type="EMBL" id="GL349447">
    <property type="protein sequence ID" value="KNC47499.1"/>
    <property type="molecule type" value="Genomic_DNA"/>
</dbReference>